<comment type="caution">
    <text evidence="2">The sequence shown here is derived from an EMBL/GenBank/DDBJ whole genome shotgun (WGS) entry which is preliminary data.</text>
</comment>
<proteinExistence type="predicted"/>
<evidence type="ECO:0000313" key="3">
    <source>
        <dbReference type="Proteomes" id="UP000290289"/>
    </source>
</evidence>
<dbReference type="AlphaFoldDB" id="A0A498J390"/>
<keyword evidence="3" id="KW-1185">Reference proteome</keyword>
<accession>A0A498J390</accession>
<reference evidence="2 3" key="1">
    <citation type="submission" date="2018-10" db="EMBL/GenBank/DDBJ databases">
        <title>A high-quality apple genome assembly.</title>
        <authorList>
            <person name="Hu J."/>
        </authorList>
    </citation>
    <scope>NUCLEOTIDE SEQUENCE [LARGE SCALE GENOMIC DNA]</scope>
    <source>
        <strain evidence="3">cv. HFTH1</strain>
        <tissue evidence="2">Young leaf</tissue>
    </source>
</reference>
<name>A0A498J390_MALDO</name>
<evidence type="ECO:0000256" key="1">
    <source>
        <dbReference type="SAM" id="MobiDB-lite"/>
    </source>
</evidence>
<feature type="region of interest" description="Disordered" evidence="1">
    <location>
        <begin position="104"/>
        <end position="130"/>
    </location>
</feature>
<feature type="compositionally biased region" description="Basic and acidic residues" evidence="1">
    <location>
        <begin position="104"/>
        <end position="123"/>
    </location>
</feature>
<dbReference type="Proteomes" id="UP000290289">
    <property type="component" value="Chromosome 9"/>
</dbReference>
<dbReference type="EMBL" id="RDQH01000335">
    <property type="protein sequence ID" value="RXH90229.1"/>
    <property type="molecule type" value="Genomic_DNA"/>
</dbReference>
<evidence type="ECO:0000313" key="2">
    <source>
        <dbReference type="EMBL" id="RXH90229.1"/>
    </source>
</evidence>
<gene>
    <name evidence="2" type="ORF">DVH24_032586</name>
</gene>
<protein>
    <submittedName>
        <fullName evidence="2">Uncharacterized protein</fullName>
    </submittedName>
</protein>
<organism evidence="2 3">
    <name type="scientific">Malus domestica</name>
    <name type="common">Apple</name>
    <name type="synonym">Pyrus malus</name>
    <dbReference type="NCBI Taxonomy" id="3750"/>
    <lineage>
        <taxon>Eukaryota</taxon>
        <taxon>Viridiplantae</taxon>
        <taxon>Streptophyta</taxon>
        <taxon>Embryophyta</taxon>
        <taxon>Tracheophyta</taxon>
        <taxon>Spermatophyta</taxon>
        <taxon>Magnoliopsida</taxon>
        <taxon>eudicotyledons</taxon>
        <taxon>Gunneridae</taxon>
        <taxon>Pentapetalae</taxon>
        <taxon>rosids</taxon>
        <taxon>fabids</taxon>
        <taxon>Rosales</taxon>
        <taxon>Rosaceae</taxon>
        <taxon>Amygdaloideae</taxon>
        <taxon>Maleae</taxon>
        <taxon>Malus</taxon>
    </lineage>
</organism>
<sequence length="181" mass="20265">MSFTMARSQEPSSARRCWRGMSRKRWLGWEVMEMMDHEAPLRSKTAQQQRLAAASQLMAASVNSFPYSSKCMNFVLQQQQTDSQRAAAAALMMGDDMHKFSRSRLERSDFSMEGKGEGEEKGKGLARKNGENWNWKMGTLRVLGSKEGKVGMEMVVELSAAKKIPAAEMADLGEEEDDDVG</sequence>